<accession>A0AAD9LK69</accession>
<keyword evidence="3" id="KW-1185">Reference proteome</keyword>
<sequence length="195" mass="22598">METAVVLEKRPKPETPAENLDNQKRILRTGLLGHLQRARDALVKEREKESVCYAVAIVMFLQTIKHMEKEQIVASKLEKMEQERLKTISDEFRSQLNSSEERLRTVESTLTEKNNAIMVSSVQLKIIWIQKIQLTRHYEYMGNFIATKTQPTIFWVPRNFNADLETLRGATKHFITQKVAAIASSDYFSTDINIE</sequence>
<comment type="caution">
    <text evidence="2">The sequence shown here is derived from an EMBL/GenBank/DDBJ whole genome shotgun (WGS) entry which is preliminary data.</text>
</comment>
<evidence type="ECO:0000313" key="3">
    <source>
        <dbReference type="Proteomes" id="UP001195914"/>
    </source>
</evidence>
<dbReference type="Pfam" id="PF04696">
    <property type="entry name" value="Pinin_SDK_memA"/>
    <property type="match status" value="1"/>
</dbReference>
<feature type="domain" description="Pinin/SDK/MemA protein" evidence="1">
    <location>
        <begin position="24"/>
        <end position="167"/>
    </location>
</feature>
<reference evidence="2" key="1">
    <citation type="journal article" date="2014" name="Nucleic Acids Res.">
        <title>The evolutionary dynamics of variant antigen genes in Babesia reveal a history of genomic innovation underlying host-parasite interaction.</title>
        <authorList>
            <person name="Jackson A.P."/>
            <person name="Otto T.D."/>
            <person name="Darby A."/>
            <person name="Ramaprasad A."/>
            <person name="Xia D."/>
            <person name="Echaide I.E."/>
            <person name="Farber M."/>
            <person name="Gahlot S."/>
            <person name="Gamble J."/>
            <person name="Gupta D."/>
            <person name="Gupta Y."/>
            <person name="Jackson L."/>
            <person name="Malandrin L."/>
            <person name="Malas T.B."/>
            <person name="Moussa E."/>
            <person name="Nair M."/>
            <person name="Reid A.J."/>
            <person name="Sanders M."/>
            <person name="Sharma J."/>
            <person name="Tracey A."/>
            <person name="Quail M.A."/>
            <person name="Weir W."/>
            <person name="Wastling J.M."/>
            <person name="Hall N."/>
            <person name="Willadsen P."/>
            <person name="Lingelbach K."/>
            <person name="Shiels B."/>
            <person name="Tait A."/>
            <person name="Berriman M."/>
            <person name="Allred D.R."/>
            <person name="Pain A."/>
        </authorList>
    </citation>
    <scope>NUCLEOTIDE SEQUENCE</scope>
    <source>
        <strain evidence="2">1802A</strain>
    </source>
</reference>
<dbReference type="InterPro" id="IPR006786">
    <property type="entry name" value="Pinin_SDK_MemA"/>
</dbReference>
<name>A0AAD9LK69_BABDI</name>
<dbReference type="Proteomes" id="UP001195914">
    <property type="component" value="Unassembled WGS sequence"/>
</dbReference>
<protein>
    <recommendedName>
        <fullName evidence="1">Pinin/SDK/MemA protein domain-containing protein</fullName>
    </recommendedName>
</protein>
<reference evidence="2" key="2">
    <citation type="submission" date="2021-05" db="EMBL/GenBank/DDBJ databases">
        <authorList>
            <person name="Pain A."/>
        </authorList>
    </citation>
    <scope>NUCLEOTIDE SEQUENCE</scope>
    <source>
        <strain evidence="2">1802A</strain>
    </source>
</reference>
<evidence type="ECO:0000259" key="1">
    <source>
        <dbReference type="Pfam" id="PF04696"/>
    </source>
</evidence>
<proteinExistence type="predicted"/>
<evidence type="ECO:0000313" key="2">
    <source>
        <dbReference type="EMBL" id="KAK1939683.1"/>
    </source>
</evidence>
<dbReference type="AlphaFoldDB" id="A0AAD9LK69"/>
<gene>
    <name evidence="2" type="ORF">X943_002298</name>
</gene>
<organism evidence="2 3">
    <name type="scientific">Babesia divergens</name>
    <dbReference type="NCBI Taxonomy" id="32595"/>
    <lineage>
        <taxon>Eukaryota</taxon>
        <taxon>Sar</taxon>
        <taxon>Alveolata</taxon>
        <taxon>Apicomplexa</taxon>
        <taxon>Aconoidasida</taxon>
        <taxon>Piroplasmida</taxon>
        <taxon>Babesiidae</taxon>
        <taxon>Babesia</taxon>
    </lineage>
</organism>
<dbReference type="EMBL" id="JAHBMH010000007">
    <property type="protein sequence ID" value="KAK1939683.1"/>
    <property type="molecule type" value="Genomic_DNA"/>
</dbReference>